<dbReference type="RefSeq" id="WP_073392082.1">
    <property type="nucleotide sequence ID" value="NZ_FQVU01000006.1"/>
</dbReference>
<protein>
    <submittedName>
        <fullName evidence="8">Putative MFS transporter, AGZA family, xanthine/uracil permease</fullName>
    </submittedName>
</protein>
<proteinExistence type="inferred from homology"/>
<keyword evidence="4 7" id="KW-0812">Transmembrane</keyword>
<feature type="transmembrane region" description="Helical" evidence="7">
    <location>
        <begin position="224"/>
        <end position="247"/>
    </location>
</feature>
<dbReference type="PANTHER" id="PTHR43337">
    <property type="entry name" value="XANTHINE/URACIL PERMEASE C887.17-RELATED"/>
    <property type="match status" value="1"/>
</dbReference>
<feature type="transmembrane region" description="Helical" evidence="7">
    <location>
        <begin position="279"/>
        <end position="302"/>
    </location>
</feature>
<dbReference type="STRING" id="1206085.SAMN05443575_3884"/>
<dbReference type="AlphaFoldDB" id="A0A1M5T1S9"/>
<evidence type="ECO:0000313" key="8">
    <source>
        <dbReference type="EMBL" id="SHH44628.1"/>
    </source>
</evidence>
<sequence length="491" mass="50750">MSDISTDKGAARPAPRSGLDRFFAITERGSTVAREVRGGLVTFVAMVYIVVLNPLIIGTAPDKNHNFLGAGHTFDLGAVAAVTALVAAFFTLLMGIVGRYPFALATGLGLNAFVAFQVANKMSWPEAMGMVVIEGLVITVLVLTGFRTAVFHAIPRELKSAIAVGIGLFIALIGFVDAGFVRGGSGTPVQLGGAEGLRGWPTLVFVVGLLLTAVLMIRKVNGALLIGIAVATVLSVIIEAVADVGAFDVKTNPDGWKLNVPSFDGKSFGMPDLHLLGSFSLGGGFSAVGIISGIVIVFSLVLSDFFDVMGTTIGLGSEAKLLDERGNLPRIGPVLFVDGVAAVGGGAAGASSATTYVESAAGIGDGARTGLASVVTGLLFVVTIFLSPIAQIVPSEAATPALVVVGVLLMGQVREIDFRDLSIAVPAFLTIVLMPFTYSITNGVGAGFVSWVVIRVCTGRARTVHPLLWIVSVLFAVYFAIAPLKTLFGID</sequence>
<dbReference type="PANTHER" id="PTHR43337:SF1">
    <property type="entry name" value="XANTHINE_URACIL PERMEASE C887.17-RELATED"/>
    <property type="match status" value="1"/>
</dbReference>
<dbReference type="OrthoDB" id="9808458at2"/>
<evidence type="ECO:0000256" key="6">
    <source>
        <dbReference type="ARBA" id="ARBA00023136"/>
    </source>
</evidence>
<feature type="transmembrane region" description="Helical" evidence="7">
    <location>
        <begin position="466"/>
        <end position="488"/>
    </location>
</feature>
<dbReference type="GO" id="GO:0005886">
    <property type="term" value="C:plasma membrane"/>
    <property type="evidence" value="ECO:0007669"/>
    <property type="project" value="TreeGrafter"/>
</dbReference>
<keyword evidence="5 7" id="KW-1133">Transmembrane helix</keyword>
<evidence type="ECO:0000256" key="3">
    <source>
        <dbReference type="ARBA" id="ARBA00022448"/>
    </source>
</evidence>
<keyword evidence="3" id="KW-0813">Transport</keyword>
<feature type="transmembrane region" description="Helical" evidence="7">
    <location>
        <begin position="161"/>
        <end position="180"/>
    </location>
</feature>
<feature type="transmembrane region" description="Helical" evidence="7">
    <location>
        <begin position="425"/>
        <end position="454"/>
    </location>
</feature>
<evidence type="ECO:0000313" key="9">
    <source>
        <dbReference type="Proteomes" id="UP000186132"/>
    </source>
</evidence>
<evidence type="ECO:0000256" key="7">
    <source>
        <dbReference type="SAM" id="Phobius"/>
    </source>
</evidence>
<comment type="subcellular location">
    <subcellularLocation>
        <location evidence="1">Endomembrane system</location>
        <topology evidence="1">Multi-pass membrane protein</topology>
    </subcellularLocation>
</comment>
<feature type="transmembrane region" description="Helical" evidence="7">
    <location>
        <begin position="200"/>
        <end position="217"/>
    </location>
</feature>
<keyword evidence="6 7" id="KW-0472">Membrane</keyword>
<feature type="transmembrane region" description="Helical" evidence="7">
    <location>
        <begin position="76"/>
        <end position="95"/>
    </location>
</feature>
<dbReference type="Pfam" id="PF00860">
    <property type="entry name" value="Xan_ur_permease"/>
    <property type="match status" value="1"/>
</dbReference>
<reference evidence="8 9" key="1">
    <citation type="submission" date="2016-11" db="EMBL/GenBank/DDBJ databases">
        <authorList>
            <person name="Jaros S."/>
            <person name="Januszkiewicz K."/>
            <person name="Wedrychowicz H."/>
        </authorList>
    </citation>
    <scope>NUCLEOTIDE SEQUENCE [LARGE SCALE GENOMIC DNA]</scope>
    <source>
        <strain evidence="8 9">DSM 45627</strain>
    </source>
</reference>
<dbReference type="Proteomes" id="UP000186132">
    <property type="component" value="Unassembled WGS sequence"/>
</dbReference>
<dbReference type="GO" id="GO:0005345">
    <property type="term" value="F:purine nucleobase transmembrane transporter activity"/>
    <property type="evidence" value="ECO:0007669"/>
    <property type="project" value="TreeGrafter"/>
</dbReference>
<evidence type="ECO:0000256" key="1">
    <source>
        <dbReference type="ARBA" id="ARBA00004127"/>
    </source>
</evidence>
<organism evidence="8 9">
    <name type="scientific">Jatrophihabitans endophyticus</name>
    <dbReference type="NCBI Taxonomy" id="1206085"/>
    <lineage>
        <taxon>Bacteria</taxon>
        <taxon>Bacillati</taxon>
        <taxon>Actinomycetota</taxon>
        <taxon>Actinomycetes</taxon>
        <taxon>Jatrophihabitantales</taxon>
        <taxon>Jatrophihabitantaceae</taxon>
        <taxon>Jatrophihabitans</taxon>
    </lineage>
</organism>
<dbReference type="InterPro" id="IPR045018">
    <property type="entry name" value="Azg-like"/>
</dbReference>
<evidence type="ECO:0000256" key="4">
    <source>
        <dbReference type="ARBA" id="ARBA00022692"/>
    </source>
</evidence>
<feature type="transmembrane region" description="Helical" evidence="7">
    <location>
        <begin position="38"/>
        <end position="56"/>
    </location>
</feature>
<feature type="transmembrane region" description="Helical" evidence="7">
    <location>
        <begin position="102"/>
        <end position="119"/>
    </location>
</feature>
<gene>
    <name evidence="8" type="ORF">SAMN05443575_3884</name>
</gene>
<keyword evidence="9" id="KW-1185">Reference proteome</keyword>
<name>A0A1M5T1S9_9ACTN</name>
<dbReference type="EMBL" id="FQVU01000006">
    <property type="protein sequence ID" value="SHH44628.1"/>
    <property type="molecule type" value="Genomic_DNA"/>
</dbReference>
<feature type="transmembrane region" description="Helical" evidence="7">
    <location>
        <begin position="371"/>
        <end position="391"/>
    </location>
</feature>
<dbReference type="InterPro" id="IPR006043">
    <property type="entry name" value="NCS2"/>
</dbReference>
<comment type="similarity">
    <text evidence="2">Belongs to the nucleobase:cation symporter-2 (NCS2) (TC 2.A.40) family. Azg-like subfamily.</text>
</comment>
<dbReference type="GO" id="GO:0012505">
    <property type="term" value="C:endomembrane system"/>
    <property type="evidence" value="ECO:0007669"/>
    <property type="project" value="UniProtKB-SubCell"/>
</dbReference>
<evidence type="ECO:0000256" key="5">
    <source>
        <dbReference type="ARBA" id="ARBA00022989"/>
    </source>
</evidence>
<evidence type="ECO:0000256" key="2">
    <source>
        <dbReference type="ARBA" id="ARBA00005697"/>
    </source>
</evidence>
<feature type="transmembrane region" description="Helical" evidence="7">
    <location>
        <begin position="131"/>
        <end position="154"/>
    </location>
</feature>
<accession>A0A1M5T1S9</accession>